<name>A0ABQ9F706_TEGGR</name>
<protein>
    <recommendedName>
        <fullName evidence="9">C2H2-type domain-containing protein</fullName>
    </recommendedName>
</protein>
<dbReference type="PANTHER" id="PTHR16515:SF49">
    <property type="entry name" value="GASTRULA ZINC FINGER PROTEIN XLCGF49.1-LIKE-RELATED"/>
    <property type="match status" value="1"/>
</dbReference>
<dbReference type="SUPFAM" id="SSF57667">
    <property type="entry name" value="beta-beta-alpha zinc fingers"/>
    <property type="match status" value="2"/>
</dbReference>
<feature type="region of interest" description="Disordered" evidence="8">
    <location>
        <begin position="129"/>
        <end position="167"/>
    </location>
</feature>
<dbReference type="InterPro" id="IPR013087">
    <property type="entry name" value="Znf_C2H2_type"/>
</dbReference>
<dbReference type="Proteomes" id="UP001217089">
    <property type="component" value="Unassembled WGS sequence"/>
</dbReference>
<comment type="caution">
    <text evidence="10">The sequence shown here is derived from an EMBL/GenBank/DDBJ whole genome shotgun (WGS) entry which is preliminary data.</text>
</comment>
<accession>A0ABQ9F706</accession>
<keyword evidence="4 7" id="KW-0863">Zinc-finger</keyword>
<evidence type="ECO:0000256" key="2">
    <source>
        <dbReference type="ARBA" id="ARBA00022723"/>
    </source>
</evidence>
<dbReference type="EMBL" id="JARBDR010000420">
    <property type="protein sequence ID" value="KAJ8313161.1"/>
    <property type="molecule type" value="Genomic_DNA"/>
</dbReference>
<keyword evidence="5" id="KW-0862">Zinc</keyword>
<evidence type="ECO:0000256" key="5">
    <source>
        <dbReference type="ARBA" id="ARBA00022833"/>
    </source>
</evidence>
<evidence type="ECO:0000256" key="6">
    <source>
        <dbReference type="ARBA" id="ARBA00023242"/>
    </source>
</evidence>
<reference evidence="10 11" key="1">
    <citation type="submission" date="2022-12" db="EMBL/GenBank/DDBJ databases">
        <title>Chromosome-level genome of Tegillarca granosa.</title>
        <authorList>
            <person name="Kim J."/>
        </authorList>
    </citation>
    <scope>NUCLEOTIDE SEQUENCE [LARGE SCALE GENOMIC DNA]</scope>
    <source>
        <strain evidence="10">Teg-2019</strain>
        <tissue evidence="10">Adductor muscle</tissue>
    </source>
</reference>
<keyword evidence="6" id="KW-0539">Nucleus</keyword>
<keyword evidence="3" id="KW-0677">Repeat</keyword>
<keyword evidence="2" id="KW-0479">Metal-binding</keyword>
<evidence type="ECO:0000256" key="7">
    <source>
        <dbReference type="PROSITE-ProRule" id="PRU00042"/>
    </source>
</evidence>
<dbReference type="Pfam" id="PF00096">
    <property type="entry name" value="zf-C2H2"/>
    <property type="match status" value="1"/>
</dbReference>
<dbReference type="InterPro" id="IPR036236">
    <property type="entry name" value="Znf_C2H2_sf"/>
</dbReference>
<sequence>MKYVHNYDKRHLKAGQEYLNVPLFSQICSTRIMANNSSSDFQRKEEIQTVPLLLQKGSRVINVTTFVNKKSLIRHQNAKHSGMTYACGTCGKIFEYIGHRTRHKKICNLGPKQFDCNICGKRCATEGGLRRHQENHQGPSKSTTKKAPKRKIEDPAPVSSTKRSTPFPKPRKYFRCRKCVEVFENRHNLWVHGMHQHYQVGGSLQPMPWGPNLAPWENENGTVDEALREVYETAEPIILEEHRPEPVVSTYNFPIDNGISIQQLMQFTEDIYRREQHAFHLNLVFGIILQNRETLSYRYFQPYNNYTVLDTPIYISRREDLRKLFLRLSRMDITTHLLRNRPDTKWIPVLLTNVVFTIYSTHYPLGIGIVPDYLRNHHGIVPLEVNKHTGQKYDDSLCALRCLAVHRGYDVKSVEGAAHEYYKQWSNDDITFFQGISFYEFPKFEELFKST</sequence>
<gene>
    <name evidence="10" type="ORF">KUTeg_009288</name>
</gene>
<evidence type="ECO:0000259" key="9">
    <source>
        <dbReference type="PROSITE" id="PS50157"/>
    </source>
</evidence>
<evidence type="ECO:0000256" key="3">
    <source>
        <dbReference type="ARBA" id="ARBA00022737"/>
    </source>
</evidence>
<feature type="domain" description="C2H2-type" evidence="9">
    <location>
        <begin position="85"/>
        <end position="113"/>
    </location>
</feature>
<organism evidence="10 11">
    <name type="scientific">Tegillarca granosa</name>
    <name type="common">Malaysian cockle</name>
    <name type="synonym">Anadara granosa</name>
    <dbReference type="NCBI Taxonomy" id="220873"/>
    <lineage>
        <taxon>Eukaryota</taxon>
        <taxon>Metazoa</taxon>
        <taxon>Spiralia</taxon>
        <taxon>Lophotrochozoa</taxon>
        <taxon>Mollusca</taxon>
        <taxon>Bivalvia</taxon>
        <taxon>Autobranchia</taxon>
        <taxon>Pteriomorphia</taxon>
        <taxon>Arcoida</taxon>
        <taxon>Arcoidea</taxon>
        <taxon>Arcidae</taxon>
        <taxon>Tegillarca</taxon>
    </lineage>
</organism>
<evidence type="ECO:0000313" key="11">
    <source>
        <dbReference type="Proteomes" id="UP001217089"/>
    </source>
</evidence>
<dbReference type="PROSITE" id="PS50157">
    <property type="entry name" value="ZINC_FINGER_C2H2_2"/>
    <property type="match status" value="2"/>
</dbReference>
<keyword evidence="11" id="KW-1185">Reference proteome</keyword>
<dbReference type="InterPro" id="IPR050331">
    <property type="entry name" value="Zinc_finger"/>
</dbReference>
<dbReference type="Gene3D" id="3.30.160.60">
    <property type="entry name" value="Classic Zinc Finger"/>
    <property type="match status" value="2"/>
</dbReference>
<evidence type="ECO:0000256" key="4">
    <source>
        <dbReference type="ARBA" id="ARBA00022771"/>
    </source>
</evidence>
<evidence type="ECO:0000313" key="10">
    <source>
        <dbReference type="EMBL" id="KAJ8313161.1"/>
    </source>
</evidence>
<dbReference type="PROSITE" id="PS00028">
    <property type="entry name" value="ZINC_FINGER_C2H2_1"/>
    <property type="match status" value="2"/>
</dbReference>
<comment type="subcellular location">
    <subcellularLocation>
        <location evidence="1">Nucleus</location>
    </subcellularLocation>
</comment>
<evidence type="ECO:0000256" key="1">
    <source>
        <dbReference type="ARBA" id="ARBA00004123"/>
    </source>
</evidence>
<dbReference type="PANTHER" id="PTHR16515">
    <property type="entry name" value="PR DOMAIN ZINC FINGER PROTEIN"/>
    <property type="match status" value="1"/>
</dbReference>
<proteinExistence type="predicted"/>
<feature type="domain" description="C2H2-type" evidence="9">
    <location>
        <begin position="114"/>
        <end position="141"/>
    </location>
</feature>
<dbReference type="SMART" id="SM00355">
    <property type="entry name" value="ZnF_C2H2"/>
    <property type="match status" value="3"/>
</dbReference>
<evidence type="ECO:0000256" key="8">
    <source>
        <dbReference type="SAM" id="MobiDB-lite"/>
    </source>
</evidence>